<feature type="transmembrane region" description="Helical" evidence="6">
    <location>
        <begin position="86"/>
        <end position="107"/>
    </location>
</feature>
<feature type="transmembrane region" description="Helical" evidence="6">
    <location>
        <begin position="15"/>
        <end position="38"/>
    </location>
</feature>
<keyword evidence="2" id="KW-1003">Cell membrane</keyword>
<keyword evidence="3 6" id="KW-0812">Transmembrane</keyword>
<feature type="transmembrane region" description="Helical" evidence="6">
    <location>
        <begin position="393"/>
        <end position="415"/>
    </location>
</feature>
<organism evidence="7">
    <name type="scientific">Streptococcus suis</name>
    <dbReference type="NCBI Taxonomy" id="1307"/>
    <lineage>
        <taxon>Bacteria</taxon>
        <taxon>Bacillati</taxon>
        <taxon>Bacillota</taxon>
        <taxon>Bacilli</taxon>
        <taxon>Lactobacillales</taxon>
        <taxon>Streptococcaceae</taxon>
        <taxon>Streptococcus</taxon>
    </lineage>
</organism>
<feature type="transmembrane region" description="Helical" evidence="6">
    <location>
        <begin position="189"/>
        <end position="213"/>
    </location>
</feature>
<feature type="transmembrane region" description="Helical" evidence="6">
    <location>
        <begin position="122"/>
        <end position="142"/>
    </location>
</feature>
<evidence type="ECO:0000256" key="6">
    <source>
        <dbReference type="SAM" id="Phobius"/>
    </source>
</evidence>
<name>A0A0F6UWN3_STRSU</name>
<proteinExistence type="predicted"/>
<evidence type="ECO:0000256" key="3">
    <source>
        <dbReference type="ARBA" id="ARBA00022692"/>
    </source>
</evidence>
<feature type="transmembrane region" description="Helical" evidence="6">
    <location>
        <begin position="338"/>
        <end position="356"/>
    </location>
</feature>
<feature type="transmembrane region" description="Helical" evidence="6">
    <location>
        <begin position="304"/>
        <end position="326"/>
    </location>
</feature>
<dbReference type="PANTHER" id="PTHR30250">
    <property type="entry name" value="PST FAMILY PREDICTED COLANIC ACID TRANSPORTER"/>
    <property type="match status" value="1"/>
</dbReference>
<gene>
    <name evidence="7" type="primary">cpsO</name>
    <name evidence="7" type="ORF">YS160.seq-orf00019</name>
</gene>
<evidence type="ECO:0000313" key="7">
    <source>
        <dbReference type="EMBL" id="AKE79810.1"/>
    </source>
</evidence>
<dbReference type="Pfam" id="PF01943">
    <property type="entry name" value="Polysacc_synt"/>
    <property type="match status" value="1"/>
</dbReference>
<dbReference type="InterPro" id="IPR050833">
    <property type="entry name" value="Poly_Biosynth_Transport"/>
</dbReference>
<evidence type="ECO:0000256" key="4">
    <source>
        <dbReference type="ARBA" id="ARBA00022989"/>
    </source>
</evidence>
<feature type="transmembrane region" description="Helical" evidence="6">
    <location>
        <begin position="154"/>
        <end position="177"/>
    </location>
</feature>
<accession>A0A0F6UWN3</accession>
<comment type="subcellular location">
    <subcellularLocation>
        <location evidence="1">Cell membrane</location>
        <topology evidence="1">Multi-pass membrane protein</topology>
    </subcellularLocation>
</comment>
<evidence type="ECO:0000256" key="1">
    <source>
        <dbReference type="ARBA" id="ARBA00004651"/>
    </source>
</evidence>
<feature type="transmembrane region" description="Helical" evidence="6">
    <location>
        <begin position="368"/>
        <end position="387"/>
    </location>
</feature>
<reference evidence="7" key="1">
    <citation type="journal article" date="2015" name="Appl. Environ. Microbiol.">
        <title>Eight Novel Capsular Polysaccharide Synthesis Gene Loci Identified in Nontypeable Streptococcus suis Isolates.</title>
        <authorList>
            <person name="Zheng H."/>
            <person name="Ji S."/>
            <person name="Liu Z."/>
            <person name="Lan R."/>
            <person name="Huang Y."/>
            <person name="Bai X."/>
            <person name="Gottschalk M."/>
            <person name="Xu J."/>
        </authorList>
    </citation>
    <scope>NUCLEOTIDE SEQUENCE</scope>
    <source>
        <strain evidence="7">YS160_seq</strain>
    </source>
</reference>
<evidence type="ECO:0000256" key="5">
    <source>
        <dbReference type="ARBA" id="ARBA00023136"/>
    </source>
</evidence>
<keyword evidence="4 6" id="KW-1133">Transmembrane helix</keyword>
<feature type="transmembrane region" description="Helical" evidence="6">
    <location>
        <begin position="427"/>
        <end position="447"/>
    </location>
</feature>
<keyword evidence="5 6" id="KW-0472">Membrane</keyword>
<evidence type="ECO:0000256" key="2">
    <source>
        <dbReference type="ARBA" id="ARBA00022475"/>
    </source>
</evidence>
<dbReference type="EMBL" id="KM972252">
    <property type="protein sequence ID" value="AKE79810.1"/>
    <property type="molecule type" value="Genomic_DNA"/>
</dbReference>
<dbReference type="AlphaFoldDB" id="A0A0F6UWN3"/>
<dbReference type="InterPro" id="IPR002797">
    <property type="entry name" value="Polysacc_synth"/>
</dbReference>
<feature type="transmembrane region" description="Helical" evidence="6">
    <location>
        <begin position="50"/>
        <end position="74"/>
    </location>
</feature>
<dbReference type="GO" id="GO:0005886">
    <property type="term" value="C:plasma membrane"/>
    <property type="evidence" value="ECO:0007669"/>
    <property type="project" value="UniProtKB-SubCell"/>
</dbReference>
<sequence>MIKKLTTKVVFKNTIIYMVCGLLIRGFSFFLLPLYTSYLTTVDYGITSLVSSFLITGSFLVAASLYSAIFRFYVDLKHDTVRLSRFYGTIILFVLLISIIASIVMILGKKIVGYYFFNNIDFFPTIFISILSLVFYCQYTIYENILKSQQQAGKYAIITLIFFILTLVLNILFVVHFKLGANGVLLANLITYAVYFFVMLIDLWKSSMIIWCLDKRLLKEALLYSIPIIPHNLSTHITVFLSKLFIGDIGNLGDVGLFAIASQFGGIADIVQGYVNSAYGPWLYEQMTILNDSVRKNIAKISEILTYVIGFFLLGIALFSHDYIILLLDKGYASSWKYIPLIVSVFLIKILYYFYVEILFYHKKASRLIFVATLSSSLVNVVISYYLIGILGITGSIIADLISMVIRVGIVIAISKRFEDIGLKLSKLINIIMVVVGFMGIGLYFTYLNYQFTFSYIEFGYRVVVMFTYLGFVLYKFRAEFKQFLNQRKNLLGGKNGKK</sequence>
<feature type="transmembrane region" description="Helical" evidence="6">
    <location>
        <begin position="459"/>
        <end position="477"/>
    </location>
</feature>
<protein>
    <submittedName>
        <fullName evidence="7">Wzx</fullName>
    </submittedName>
</protein>
<dbReference type="PANTHER" id="PTHR30250:SF11">
    <property type="entry name" value="O-ANTIGEN TRANSPORTER-RELATED"/>
    <property type="match status" value="1"/>
</dbReference>